<dbReference type="SUPFAM" id="SSF46785">
    <property type="entry name" value="Winged helix' DNA-binding domain"/>
    <property type="match status" value="1"/>
</dbReference>
<evidence type="ECO:0000256" key="3">
    <source>
        <dbReference type="ARBA" id="ARBA00023242"/>
    </source>
</evidence>
<comment type="subcellular location">
    <subcellularLocation>
        <location evidence="1">Nucleus</location>
    </subcellularLocation>
</comment>
<evidence type="ECO:0000313" key="7">
    <source>
        <dbReference type="EMBL" id="KAI0295850.1"/>
    </source>
</evidence>
<dbReference type="Pfam" id="PF04824">
    <property type="entry name" value="Rad21_Rec8"/>
    <property type="match status" value="1"/>
</dbReference>
<keyword evidence="8" id="KW-1185">Reference proteome</keyword>
<dbReference type="GO" id="GO:0030892">
    <property type="term" value="C:mitotic cohesin complex"/>
    <property type="evidence" value="ECO:0007669"/>
    <property type="project" value="TreeGrafter"/>
</dbReference>
<dbReference type="InterPro" id="IPR006910">
    <property type="entry name" value="Rad21_Rec8_N"/>
</dbReference>
<protein>
    <submittedName>
        <fullName evidence="7">Rec8 like protein-domain-containing protein</fullName>
    </submittedName>
</protein>
<feature type="domain" description="Rad21/Rec8-like protein N-terminal" evidence="6">
    <location>
        <begin position="1"/>
        <end position="101"/>
    </location>
</feature>
<evidence type="ECO:0000259" key="5">
    <source>
        <dbReference type="Pfam" id="PF04824"/>
    </source>
</evidence>
<feature type="compositionally biased region" description="Polar residues" evidence="4">
    <location>
        <begin position="284"/>
        <end position="297"/>
    </location>
</feature>
<organism evidence="7 8">
    <name type="scientific">Multifurca ochricompacta</name>
    <dbReference type="NCBI Taxonomy" id="376703"/>
    <lineage>
        <taxon>Eukaryota</taxon>
        <taxon>Fungi</taxon>
        <taxon>Dikarya</taxon>
        <taxon>Basidiomycota</taxon>
        <taxon>Agaricomycotina</taxon>
        <taxon>Agaricomycetes</taxon>
        <taxon>Russulales</taxon>
        <taxon>Russulaceae</taxon>
        <taxon>Multifurca</taxon>
    </lineage>
</organism>
<dbReference type="AlphaFoldDB" id="A0AAD4LZ48"/>
<dbReference type="PANTHER" id="PTHR12585">
    <property type="entry name" value="SCC1 / RAD21 FAMILY MEMBER"/>
    <property type="match status" value="1"/>
</dbReference>
<evidence type="ECO:0000256" key="2">
    <source>
        <dbReference type="ARBA" id="ARBA00009870"/>
    </source>
</evidence>
<dbReference type="GO" id="GO:0003682">
    <property type="term" value="F:chromatin binding"/>
    <property type="evidence" value="ECO:0007669"/>
    <property type="project" value="TreeGrafter"/>
</dbReference>
<accession>A0AAD4LZ48</accession>
<comment type="similarity">
    <text evidence="2">Belongs to the rad21 family.</text>
</comment>
<feature type="region of interest" description="Disordered" evidence="4">
    <location>
        <begin position="187"/>
        <end position="224"/>
    </location>
</feature>
<dbReference type="EMBL" id="WTXG01000054">
    <property type="protein sequence ID" value="KAI0295850.1"/>
    <property type="molecule type" value="Genomic_DNA"/>
</dbReference>
<evidence type="ECO:0000256" key="4">
    <source>
        <dbReference type="SAM" id="MobiDB-lite"/>
    </source>
</evidence>
<dbReference type="GO" id="GO:0007064">
    <property type="term" value="P:mitotic sister chromatid cohesion"/>
    <property type="evidence" value="ECO:0007669"/>
    <property type="project" value="TreeGrafter"/>
</dbReference>
<dbReference type="Gene3D" id="1.10.10.580">
    <property type="entry name" value="Structural maintenance of chromosome 1. Chain E"/>
    <property type="match status" value="1"/>
</dbReference>
<dbReference type="GO" id="GO:0005634">
    <property type="term" value="C:nucleus"/>
    <property type="evidence" value="ECO:0007669"/>
    <property type="project" value="UniProtKB-SubCell"/>
</dbReference>
<dbReference type="InterPro" id="IPR036390">
    <property type="entry name" value="WH_DNA-bd_sf"/>
</dbReference>
<dbReference type="GO" id="GO:1990414">
    <property type="term" value="P:replication-born double-strand break repair via sister chromatid exchange"/>
    <property type="evidence" value="ECO:0007669"/>
    <property type="project" value="TreeGrafter"/>
</dbReference>
<feature type="region of interest" description="Disordered" evidence="4">
    <location>
        <begin position="431"/>
        <end position="500"/>
    </location>
</feature>
<dbReference type="Pfam" id="PF04825">
    <property type="entry name" value="Rad21_Rec8_N"/>
    <property type="match status" value="1"/>
</dbReference>
<feature type="region of interest" description="Disordered" evidence="4">
    <location>
        <begin position="265"/>
        <end position="309"/>
    </location>
</feature>
<evidence type="ECO:0000259" key="6">
    <source>
        <dbReference type="Pfam" id="PF04825"/>
    </source>
</evidence>
<dbReference type="InterPro" id="IPR023093">
    <property type="entry name" value="ScpA-like_C"/>
</dbReference>
<feature type="domain" description="Rad21/Rec8-like protein C-terminal eukaryotic" evidence="5">
    <location>
        <begin position="603"/>
        <end position="655"/>
    </location>
</feature>
<gene>
    <name evidence="7" type="ORF">B0F90DRAFT_1919226</name>
</gene>
<sequence length="675" mass="73788">MFYSEAILSRRGPLAKVWLAAHMERKLSKAQTLQTDIEQSVDAIMGQEVEVMALRLSGQLLLGVVRIYSRKAKYLLDDCNEALLKIKMAFRPGLVDLTEDQLAVNRNAITLPTTNLDLDILLPDINWDIDFEDREIQPKGHHMARQADITLATAEDLQFDVDDGGYGFDLGPSDGIGSQDYEVDLGLTFGDEPVTPHERSEGDDMSVEVGRDAAPPRGARESLDSHLLGQGRDGLELLSHHSRAPSEQPFVNDLDFGFGPEEGLDIDLNLDFGDRPVSEGGKTPEQTRSPSRASSPLSEAPITPPADIEMADTVVVVGEQTERPEEPAVEEKRKRKKKQIFDDLTELEGRGRGGLGPLTAVDVSSILTDHQYLPRSSVVMRLLEIREDPIAHFLPTKVTPRGTFFFAGPPGISPELQEMFMRPVATYVPAGKRRGASPEKPPSKRARIEPEGEGSIAAEDEGEPGQARRASVAPSQGIGSEILGRESVGPGFEFDNTGLGMEDFQMDIGGEELPHVELVREKSVAPSELTRISRASTPAFLDEGEETYADLECPIAAFDMKGSSQVSEADSAGASTDGKGYSKNTVRALGIIRKELEPTEGDEERVISFSHMATKATRRAAAAFFFELLVLSTRDCIHLSQSAPFENIEMRSKAKLWERQRHGSTAPSISSSMGL</sequence>
<dbReference type="InterPro" id="IPR006909">
    <property type="entry name" value="Rad21/Rec8_C_eu"/>
</dbReference>
<comment type="caution">
    <text evidence="7">The sequence shown here is derived from an EMBL/GenBank/DDBJ whole genome shotgun (WGS) entry which is preliminary data.</text>
</comment>
<dbReference type="PANTHER" id="PTHR12585:SF69">
    <property type="entry name" value="FI11703P"/>
    <property type="match status" value="1"/>
</dbReference>
<evidence type="ECO:0000313" key="8">
    <source>
        <dbReference type="Proteomes" id="UP001203297"/>
    </source>
</evidence>
<evidence type="ECO:0000256" key="1">
    <source>
        <dbReference type="ARBA" id="ARBA00004123"/>
    </source>
</evidence>
<proteinExistence type="inferred from homology"/>
<reference evidence="7" key="1">
    <citation type="journal article" date="2022" name="New Phytol.">
        <title>Evolutionary transition to the ectomycorrhizal habit in the genomes of a hyperdiverse lineage of mushroom-forming fungi.</title>
        <authorList>
            <person name="Looney B."/>
            <person name="Miyauchi S."/>
            <person name="Morin E."/>
            <person name="Drula E."/>
            <person name="Courty P.E."/>
            <person name="Kohler A."/>
            <person name="Kuo A."/>
            <person name="LaButti K."/>
            <person name="Pangilinan J."/>
            <person name="Lipzen A."/>
            <person name="Riley R."/>
            <person name="Andreopoulos W."/>
            <person name="He G."/>
            <person name="Johnson J."/>
            <person name="Nolan M."/>
            <person name="Tritt A."/>
            <person name="Barry K.W."/>
            <person name="Grigoriev I.V."/>
            <person name="Nagy L.G."/>
            <person name="Hibbett D."/>
            <person name="Henrissat B."/>
            <person name="Matheny P.B."/>
            <person name="Labbe J."/>
            <person name="Martin F.M."/>
        </authorList>
    </citation>
    <scope>NUCLEOTIDE SEQUENCE</scope>
    <source>
        <strain evidence="7">BPL690</strain>
    </source>
</reference>
<name>A0AAD4LZ48_9AGAM</name>
<dbReference type="InterPro" id="IPR039781">
    <property type="entry name" value="Rad21/Rec8-like"/>
</dbReference>
<keyword evidence="3" id="KW-0539">Nucleus</keyword>
<dbReference type="Proteomes" id="UP001203297">
    <property type="component" value="Unassembled WGS sequence"/>
</dbReference>